<accession>A0A0L7K705</accession>
<evidence type="ECO:0000313" key="4">
    <source>
        <dbReference type="Proteomes" id="UP000054289"/>
    </source>
</evidence>
<evidence type="ECO:0000256" key="2">
    <source>
        <dbReference type="SAM" id="Phobius"/>
    </source>
</evidence>
<keyword evidence="2" id="KW-0812">Transmembrane</keyword>
<dbReference type="AlphaFoldDB" id="A0A0L7K705"/>
<dbReference type="OrthoDB" id="391619at2759"/>
<evidence type="ECO:0000256" key="1">
    <source>
        <dbReference type="SAM" id="MobiDB-lite"/>
    </source>
</evidence>
<evidence type="ECO:0000313" key="3">
    <source>
        <dbReference type="EMBL" id="KOB59112.1"/>
    </source>
</evidence>
<name>A0A0L7K705_PLAFX</name>
<dbReference type="KEGG" id="pfh:PFHG_00868"/>
<feature type="compositionally biased region" description="Basic and acidic residues" evidence="1">
    <location>
        <begin position="817"/>
        <end position="920"/>
    </location>
</feature>
<sequence length="1148" mass="136216">MNNIYISLYIFFISYIIQLCFNTKYIYCDKKLYVSKNILPSVEKKEFVSNVPHKLEWLVHNILEVVHFLEDVNNYIVDFKKDILTKLEHIVQDDTELYESYEYNENLLNQIYLNNEKKLKRYSEYIEKLKDTKLQMFEDTINNFQRENIYYLNFVYKNLLAKIDLITNLNKKKLDKEKKKNVIELKEYLEDLKKRMFDMQKRLNDIIITKSTFLKNESELNMKLFETSAIDYVNNNSNFEVFSTYIINDFMLNKKRINVLNYDSNLFFKNNFMYFNFLHNYLKEKKDEHVLNVYIYLKDPLIQEYELNYFNYYVVLDLYILDVIIKNVDLLIEKKGKKRKNVNHILVCIDNYVVKYNVLSSNIYLDIQQDIKSFFHESNRNVDGSKIQDMLFHFERKNNSIYQNNMFHDKYYKKKIKKDIKEEKKQNDSLQKYNKNIDPLLFIRKKNILFDSQKEYYKKFLSSYTYEEIVNILCNKSSRCNNRIFQLINDVNKNTFILKSHLALKNELKKFFQINQNKLLKNKTGVGLINSTKDDINRITNMNLATNTNNAMGNITNDSNIINTNNNNNTSDINNNNTSDINNNNTNNINNNNTNNINNNNTNNINNNNTNNINNNTNNINNNTNNINNNTNNINNNTNNTNNNSNNNNNNNIFNNEDSLNKCSAYTYPFSNDAEKNYQENRNQSFSNSDHCFKLLNSIQGANKSSDFINMQNIDDYLNTYYVAYHESFKVVKKEHYYSIISHIFESYLNIDESSNDDDHPIHKKYPHLKGRNVSINFLGQLPEIMKVYKTFRYCDSLNVLAKSYIPKSPASVQSLDKGEDNNDNDEKGESGEDTQVIEKDDSGEDRQMIEKDDSGEDRQMIEKDDSGEDRQMIEKDDSGEDRQMIEKDDSGEDRQMIEKDDSGEDRQMIEKDKSRDDNKAQNNNSTDNEEHDEITEQIGFLKNHNQKYMRLFQKHLLEEIKFINFFEFLVQKKLGVILEKNEFLKLYIFYGQKNLPSMPYTPLFFTCRTIIKIEVLRDVNTNQIIYSSRSFFLETLITLKEYKIKNESAYIVIETTDESSTIKKRLKMDMLHKISPMSHINAYVISNKGKEIVYHKGNIYQRSASDIKNVISDIRNDFLNIILPQYHLFDLFDNYVYIIICLKNENC</sequence>
<reference evidence="3 4" key="1">
    <citation type="submission" date="2006-03" db="EMBL/GenBank/DDBJ databases">
        <title>Annotation of Plasmodium falciparum HB3.</title>
        <authorList>
            <consortium name="The Broad Institute Genome Sequencing Platform"/>
            <person name="Volkman S.K."/>
            <person name="Neafsey D.E."/>
            <person name="Dash A.P."/>
            <person name="Chitnis C.E."/>
            <person name="Hartl D.L."/>
            <person name="Young S.K."/>
            <person name="Zeng Q."/>
            <person name="Koehrsen M."/>
            <person name="Alvarado L."/>
            <person name="Berlin A."/>
            <person name="Borenstein D."/>
            <person name="Chapman S.B."/>
            <person name="Chen Z."/>
            <person name="Engels R."/>
            <person name="Freedman E."/>
            <person name="Gellesch M."/>
            <person name="Goldberg J."/>
            <person name="Griggs A."/>
            <person name="Gujja S."/>
            <person name="Heilman E.R."/>
            <person name="Heiman D.I."/>
            <person name="Howarth C."/>
            <person name="Jen D."/>
            <person name="Larson L."/>
            <person name="Mehta T."/>
            <person name="Neiman D."/>
            <person name="Park D."/>
            <person name="Pearson M."/>
            <person name="Roberts A."/>
            <person name="Saif S."/>
            <person name="Shea T."/>
            <person name="Shenoy N."/>
            <person name="Sisk P."/>
            <person name="Stolte C."/>
            <person name="Sykes S."/>
            <person name="Walk T."/>
            <person name="White J."/>
            <person name="Yandava C."/>
            <person name="Haas B."/>
            <person name="Henn M.R."/>
            <person name="Nusbaum C."/>
            <person name="Birren B."/>
        </authorList>
    </citation>
    <scope>NUCLEOTIDE SEQUENCE [LARGE SCALE GENOMIC DNA]</scope>
    <source>
        <strain evidence="3">HB3</strain>
    </source>
</reference>
<dbReference type="GO" id="GO:0005615">
    <property type="term" value="C:extracellular space"/>
    <property type="evidence" value="ECO:0007669"/>
    <property type="project" value="TreeGrafter"/>
</dbReference>
<feature type="region of interest" description="Disordered" evidence="1">
    <location>
        <begin position="811"/>
        <end position="934"/>
    </location>
</feature>
<dbReference type="Proteomes" id="UP000054289">
    <property type="component" value="Unassembled WGS sequence"/>
</dbReference>
<dbReference type="OMA" id="HINAYII"/>
<dbReference type="GO" id="GO:0048018">
    <property type="term" value="F:receptor ligand activity"/>
    <property type="evidence" value="ECO:0007669"/>
    <property type="project" value="TreeGrafter"/>
</dbReference>
<proteinExistence type="predicted"/>
<keyword evidence="2" id="KW-1133">Transmembrane helix</keyword>
<dbReference type="PANTHER" id="PTHR37458:SF1">
    <property type="entry name" value="THISBE"/>
    <property type="match status" value="1"/>
</dbReference>
<gene>
    <name evidence="3" type="ORF">PFHG_00868</name>
</gene>
<feature type="transmembrane region" description="Helical" evidence="2">
    <location>
        <begin position="6"/>
        <end position="27"/>
    </location>
</feature>
<protein>
    <submittedName>
        <fullName evidence="3">Uncharacterized protein</fullName>
    </submittedName>
</protein>
<feature type="region of interest" description="Disordered" evidence="1">
    <location>
        <begin position="624"/>
        <end position="656"/>
    </location>
</feature>
<organism evidence="3 4">
    <name type="scientific">Plasmodium falciparum (isolate HB3)</name>
    <dbReference type="NCBI Taxonomy" id="137071"/>
    <lineage>
        <taxon>Eukaryota</taxon>
        <taxon>Sar</taxon>
        <taxon>Alveolata</taxon>
        <taxon>Apicomplexa</taxon>
        <taxon>Aconoidasida</taxon>
        <taxon>Haemosporida</taxon>
        <taxon>Plasmodiidae</taxon>
        <taxon>Plasmodium</taxon>
        <taxon>Plasmodium (Laverania)</taxon>
    </lineage>
</organism>
<dbReference type="EMBL" id="CH671930">
    <property type="protein sequence ID" value="KOB59112.1"/>
    <property type="molecule type" value="Genomic_DNA"/>
</dbReference>
<keyword evidence="2" id="KW-0472">Membrane</keyword>
<dbReference type="PANTHER" id="PTHR37458">
    <property type="entry name" value="THISBE"/>
    <property type="match status" value="1"/>
</dbReference>
<dbReference type="VEuPathDB" id="PlasmoDB:PfHB3_030022200"/>
<reference evidence="4" key="2">
    <citation type="submission" date="2006-03" db="EMBL/GenBank/DDBJ databases">
        <title>The genome sequence of the Plasmodium falciparum HB3.</title>
        <authorList>
            <consortium name="The Broad Institute Genome Sequencing Platform"/>
            <person name="Birren B."/>
            <person name="Lander E."/>
            <person name="Galagan J."/>
            <person name="Nusbaum C."/>
            <person name="Devon K."/>
            <person name="Henn M."/>
            <person name="Jaffe D."/>
            <person name="Butler J."/>
            <person name="Alvarez P."/>
            <person name="Gnerre S."/>
            <person name="Grabherr M."/>
            <person name="Kleber M."/>
            <person name="Mauceli E."/>
            <person name="Brockman W."/>
            <person name="MacCallum I.A."/>
            <person name="Rounsley S."/>
            <person name="Young S."/>
            <person name="LaButti K."/>
            <person name="Pushparaj V."/>
            <person name="DeCaprio D."/>
            <person name="Crawford M."/>
            <person name="Koehrsen M."/>
            <person name="Engels R."/>
            <person name="Montgomery P."/>
            <person name="Pearson M."/>
            <person name="Howarth C."/>
            <person name="Larson L."/>
            <person name="Luoma S."/>
            <person name="White J."/>
            <person name="Kodira C."/>
            <person name="Zeng Q."/>
            <person name="Oleary S."/>
            <person name="Yandava C."/>
            <person name="Alvarado L."/>
            <person name="Wirth D."/>
            <person name="Volkman S."/>
            <person name="Hartl D."/>
        </authorList>
    </citation>
    <scope>NUCLEOTIDE SEQUENCE [LARGE SCALE GENOMIC DNA]</scope>
</reference>